<evidence type="ECO:0000256" key="2">
    <source>
        <dbReference type="SAM" id="SignalP"/>
    </source>
</evidence>
<feature type="chain" id="PRO_5014610719" evidence="2">
    <location>
        <begin position="23"/>
        <end position="119"/>
    </location>
</feature>
<keyword evidence="2" id="KW-0732">Signal</keyword>
<feature type="signal peptide" evidence="2">
    <location>
        <begin position="1"/>
        <end position="22"/>
    </location>
</feature>
<dbReference type="AlphaFoldDB" id="A0A2M4B6U6"/>
<evidence type="ECO:0000256" key="1">
    <source>
        <dbReference type="SAM" id="MobiDB-lite"/>
    </source>
</evidence>
<reference evidence="3" key="1">
    <citation type="submission" date="2018-01" db="EMBL/GenBank/DDBJ databases">
        <title>An insight into the sialome of Amazonian anophelines.</title>
        <authorList>
            <person name="Ribeiro J.M."/>
            <person name="Scarpassa V."/>
            <person name="Calvo E."/>
        </authorList>
    </citation>
    <scope>NUCLEOTIDE SEQUENCE</scope>
    <source>
        <tissue evidence="3">Salivary glands</tissue>
    </source>
</reference>
<proteinExistence type="predicted"/>
<name>A0A2M4B6U6_9DIPT</name>
<organism evidence="3">
    <name type="scientific">Anopheles triannulatus</name>
    <dbReference type="NCBI Taxonomy" id="58253"/>
    <lineage>
        <taxon>Eukaryota</taxon>
        <taxon>Metazoa</taxon>
        <taxon>Ecdysozoa</taxon>
        <taxon>Arthropoda</taxon>
        <taxon>Hexapoda</taxon>
        <taxon>Insecta</taxon>
        <taxon>Pterygota</taxon>
        <taxon>Neoptera</taxon>
        <taxon>Endopterygota</taxon>
        <taxon>Diptera</taxon>
        <taxon>Nematocera</taxon>
        <taxon>Culicoidea</taxon>
        <taxon>Culicidae</taxon>
        <taxon>Anophelinae</taxon>
        <taxon>Anopheles</taxon>
    </lineage>
</organism>
<protein>
    <submittedName>
        <fullName evidence="3">Putative secreted protein</fullName>
    </submittedName>
</protein>
<sequence length="119" mass="13438">MPMVRSQVRLLLLLHLLSLIQSRIRTDHSSPNTSIDHSAVRTILRQATHSSRPPLQRCSNIPAHHNCHKFGPINWITRLVGCLAVAARPKTKRKGEKNNQSDHTNTTTTSIRHVCAREV</sequence>
<evidence type="ECO:0000313" key="3">
    <source>
        <dbReference type="EMBL" id="MBW48538.1"/>
    </source>
</evidence>
<accession>A0A2M4B6U6</accession>
<feature type="compositionally biased region" description="Polar residues" evidence="1">
    <location>
        <begin position="101"/>
        <end position="111"/>
    </location>
</feature>
<dbReference type="EMBL" id="GGFK01015217">
    <property type="protein sequence ID" value="MBW48538.1"/>
    <property type="molecule type" value="Transcribed_RNA"/>
</dbReference>
<feature type="region of interest" description="Disordered" evidence="1">
    <location>
        <begin position="89"/>
        <end position="112"/>
    </location>
</feature>